<organism evidence="1">
    <name type="scientific">Dickeya oryzae</name>
    <dbReference type="NCBI Taxonomy" id="1240404"/>
    <lineage>
        <taxon>Bacteria</taxon>
        <taxon>Pseudomonadati</taxon>
        <taxon>Pseudomonadota</taxon>
        <taxon>Gammaproteobacteria</taxon>
        <taxon>Enterobacterales</taxon>
        <taxon>Pectobacteriaceae</taxon>
        <taxon>Dickeya</taxon>
    </lineage>
</organism>
<dbReference type="EMBL" id="CP162670">
    <property type="protein sequence ID" value="XDL24669.1"/>
    <property type="molecule type" value="Genomic_DNA"/>
</dbReference>
<accession>A0AB39IT55</accession>
<evidence type="ECO:0000313" key="1">
    <source>
        <dbReference type="EMBL" id="XDL24669.1"/>
    </source>
</evidence>
<reference evidence="1" key="1">
    <citation type="submission" date="2024-07" db="EMBL/GenBank/DDBJ databases">
        <authorList>
            <person name="Pedron J."/>
        </authorList>
    </citation>
    <scope>NUCLEOTIDE SEQUENCE</scope>
    <source>
        <strain evidence="1">A003-S1-M15</strain>
    </source>
</reference>
<evidence type="ECO:0008006" key="2">
    <source>
        <dbReference type="Google" id="ProtNLM"/>
    </source>
</evidence>
<proteinExistence type="predicted"/>
<gene>
    <name evidence="1" type="ORF">LF929_000085</name>
</gene>
<dbReference type="AlphaFoldDB" id="A0AB39IT55"/>
<dbReference type="RefSeq" id="WP_226092784.1">
    <property type="nucleotide sequence ID" value="NZ_CP162670.1"/>
</dbReference>
<name>A0AB39IT55_9GAMM</name>
<sequence>MGKISVAEFEAKVLEKEEVVVKVRAPRGTLVEDYAFERKAAGNSSITDFIENRIAPCIDNLEVEIIDGEYSKPHGRTKMSTLRSGYDR</sequence>
<protein>
    <recommendedName>
        <fullName evidence="2">AMP-dependent ligase C-terminal domain-containing protein</fullName>
    </recommendedName>
</protein>
<dbReference type="GeneID" id="302580025"/>